<dbReference type="Gene3D" id="3.20.20.140">
    <property type="entry name" value="Metal-dependent hydrolases"/>
    <property type="match status" value="1"/>
</dbReference>
<dbReference type="CDD" id="cd07438">
    <property type="entry name" value="PHP_HisPPase_AMP"/>
    <property type="match status" value="1"/>
</dbReference>
<dbReference type="GeneID" id="90533918"/>
<dbReference type="PANTHER" id="PTHR42924:SF3">
    <property type="entry name" value="POLYMERASE_HISTIDINOL PHOSPHATASE N-TERMINAL DOMAIN-CONTAINING PROTEIN"/>
    <property type="match status" value="1"/>
</dbReference>
<dbReference type="SMART" id="SM00481">
    <property type="entry name" value="POLIIIAc"/>
    <property type="match status" value="1"/>
</dbReference>
<sequence length="272" mass="29497">MFDFHVHSHWSDGEFSPRELVRAAKEAGLSGLALTDHDTLSGLPELEAAGKEFSLPVYGGIEISCRQQDGRQLHLLAYQIPPEGRKAVEEFCRPIRLARKEALLKSIRRLRSAGYPITEEQVRALAGPSGELCKQYIMQVFIDAGLCTELYGPLYRHLFKTQPDGSPGIATLSFPAVVPEEAVRLVVSAGGKAVLAHPGQYGNFAGLPGLKEAGLWGVEASHPKHCPKDTELCLRLAAEYGLALTGGSDFHGRYGEGEELGDCGIEQDPFSS</sequence>
<dbReference type="PANTHER" id="PTHR42924">
    <property type="entry name" value="EXONUCLEASE"/>
    <property type="match status" value="1"/>
</dbReference>
<keyword evidence="3" id="KW-1185">Reference proteome</keyword>
<feature type="domain" description="Polymerase/histidinol phosphatase N-terminal" evidence="1">
    <location>
        <begin position="2"/>
        <end position="67"/>
    </location>
</feature>
<gene>
    <name evidence="2" type="ORF">NE695_02335</name>
</gene>
<dbReference type="InterPro" id="IPR052018">
    <property type="entry name" value="PHP_domain"/>
</dbReference>
<reference evidence="2 3" key="1">
    <citation type="submission" date="2022-06" db="EMBL/GenBank/DDBJ databases">
        <title>Isolation of gut microbiota from human fecal samples.</title>
        <authorList>
            <person name="Pamer E.G."/>
            <person name="Barat B."/>
            <person name="Waligurski E."/>
            <person name="Medina S."/>
            <person name="Paddock L."/>
            <person name="Mostad J."/>
        </authorList>
    </citation>
    <scope>NUCLEOTIDE SEQUENCE [LARGE SCALE GENOMIC DNA]</scope>
    <source>
        <strain evidence="2 3">DFI.9.73</strain>
    </source>
</reference>
<dbReference type="Proteomes" id="UP001524473">
    <property type="component" value="Unassembled WGS sequence"/>
</dbReference>
<organism evidence="2 3">
    <name type="scientific">Neglectibacter timonensis</name>
    <dbReference type="NCBI Taxonomy" id="1776382"/>
    <lineage>
        <taxon>Bacteria</taxon>
        <taxon>Bacillati</taxon>
        <taxon>Bacillota</taxon>
        <taxon>Clostridia</taxon>
        <taxon>Eubacteriales</taxon>
        <taxon>Oscillospiraceae</taxon>
        <taxon>Neglectibacter</taxon>
    </lineage>
</organism>
<protein>
    <submittedName>
        <fullName evidence="2">PHP domain-containing protein</fullName>
    </submittedName>
</protein>
<dbReference type="Gene3D" id="1.10.150.650">
    <property type="match status" value="1"/>
</dbReference>
<dbReference type="EMBL" id="JANFZH010000003">
    <property type="protein sequence ID" value="MCQ4838749.1"/>
    <property type="molecule type" value="Genomic_DNA"/>
</dbReference>
<dbReference type="RefSeq" id="WP_066867406.1">
    <property type="nucleotide sequence ID" value="NZ_CABKVV010000014.1"/>
</dbReference>
<dbReference type="Pfam" id="PF02811">
    <property type="entry name" value="PHP"/>
    <property type="match status" value="1"/>
</dbReference>
<dbReference type="InterPro" id="IPR003141">
    <property type="entry name" value="Pol/His_phosphatase_N"/>
</dbReference>
<name>A0ABT1RVP3_9FIRM</name>
<comment type="caution">
    <text evidence="2">The sequence shown here is derived from an EMBL/GenBank/DDBJ whole genome shotgun (WGS) entry which is preliminary data.</text>
</comment>
<evidence type="ECO:0000313" key="3">
    <source>
        <dbReference type="Proteomes" id="UP001524473"/>
    </source>
</evidence>
<evidence type="ECO:0000313" key="2">
    <source>
        <dbReference type="EMBL" id="MCQ4838749.1"/>
    </source>
</evidence>
<accession>A0ABT1RVP3</accession>
<evidence type="ECO:0000259" key="1">
    <source>
        <dbReference type="SMART" id="SM00481"/>
    </source>
</evidence>
<dbReference type="InterPro" id="IPR016195">
    <property type="entry name" value="Pol/histidinol_Pase-like"/>
</dbReference>
<proteinExistence type="predicted"/>
<dbReference type="InterPro" id="IPR004013">
    <property type="entry name" value="PHP_dom"/>
</dbReference>
<dbReference type="SUPFAM" id="SSF89550">
    <property type="entry name" value="PHP domain-like"/>
    <property type="match status" value="1"/>
</dbReference>